<dbReference type="Proteomes" id="UP000261580">
    <property type="component" value="Unassembled WGS sequence"/>
</dbReference>
<dbReference type="CDD" id="cd00934">
    <property type="entry name" value="PTB"/>
    <property type="match status" value="1"/>
</dbReference>
<feature type="domain" description="PID" evidence="1">
    <location>
        <begin position="97"/>
        <end position="170"/>
    </location>
</feature>
<reference evidence="2" key="1">
    <citation type="submission" date="2025-08" db="UniProtKB">
        <authorList>
            <consortium name="Ensembl"/>
        </authorList>
    </citation>
    <scope>IDENTIFICATION</scope>
</reference>
<dbReference type="InterPro" id="IPR011993">
    <property type="entry name" value="PH-like_dom_sf"/>
</dbReference>
<organism evidence="2 3">
    <name type="scientific">Neolamprologus brichardi</name>
    <name type="common">Fairy cichlid</name>
    <name type="synonym">Lamprologus brichardi</name>
    <dbReference type="NCBI Taxonomy" id="32507"/>
    <lineage>
        <taxon>Eukaryota</taxon>
        <taxon>Metazoa</taxon>
        <taxon>Chordata</taxon>
        <taxon>Craniata</taxon>
        <taxon>Vertebrata</taxon>
        <taxon>Euteleostomi</taxon>
        <taxon>Actinopterygii</taxon>
        <taxon>Neopterygii</taxon>
        <taxon>Teleostei</taxon>
        <taxon>Neoteleostei</taxon>
        <taxon>Acanthomorphata</taxon>
        <taxon>Ovalentaria</taxon>
        <taxon>Cichlomorphae</taxon>
        <taxon>Cichliformes</taxon>
        <taxon>Cichlidae</taxon>
        <taxon>African cichlids</taxon>
        <taxon>Pseudocrenilabrinae</taxon>
        <taxon>Lamprologini</taxon>
        <taxon>Neolamprologus</taxon>
    </lineage>
</organism>
<dbReference type="STRING" id="32507.ENSNBRP00000000898"/>
<evidence type="ECO:0000259" key="1">
    <source>
        <dbReference type="Pfam" id="PF14719"/>
    </source>
</evidence>
<keyword evidence="3" id="KW-1185">Reference proteome</keyword>
<dbReference type="Pfam" id="PF14719">
    <property type="entry name" value="PID_2"/>
    <property type="match status" value="1"/>
</dbReference>
<dbReference type="GO" id="GO:0005769">
    <property type="term" value="C:early endosome"/>
    <property type="evidence" value="ECO:0007669"/>
    <property type="project" value="TreeGrafter"/>
</dbReference>
<protein>
    <submittedName>
        <fullName evidence="2">Si:dkey-19b23.8</fullName>
    </submittedName>
</protein>
<proteinExistence type="predicted"/>
<dbReference type="SUPFAM" id="SSF50729">
    <property type="entry name" value="PH domain-like"/>
    <property type="match status" value="1"/>
</dbReference>
<dbReference type="Ensembl" id="ENSNBRT00000000949.1">
    <property type="protein sequence ID" value="ENSNBRP00000000898.1"/>
    <property type="gene ID" value="ENSNBRG00000000789.1"/>
</dbReference>
<dbReference type="OMA" id="GRHADEN"/>
<dbReference type="GeneTree" id="ENSGT00800000125278"/>
<dbReference type="InterPro" id="IPR006020">
    <property type="entry name" value="PTB/PI_dom"/>
</dbReference>
<dbReference type="PANTHER" id="PTHR11232">
    <property type="entry name" value="PHOSPHOTYROSINE INTERACTION DOMAIN-CONTAINING FAMILY MEMBER"/>
    <property type="match status" value="1"/>
</dbReference>
<dbReference type="InterPro" id="IPR051133">
    <property type="entry name" value="Adapter_Engulfment-Domain"/>
</dbReference>
<dbReference type="PANTHER" id="PTHR11232:SF65">
    <property type="entry name" value="SI:DKEY-19B23.8"/>
    <property type="match status" value="1"/>
</dbReference>
<dbReference type="Bgee" id="ENSNBRG00000000789">
    <property type="expression patterns" value="Expressed in brain and 6 other cell types or tissues"/>
</dbReference>
<evidence type="ECO:0000313" key="3">
    <source>
        <dbReference type="Proteomes" id="UP000261580"/>
    </source>
</evidence>
<dbReference type="Gene3D" id="2.30.29.30">
    <property type="entry name" value="Pleckstrin-homology domain (PH domain)/Phosphotyrosine-binding domain (PTB)"/>
    <property type="match status" value="1"/>
</dbReference>
<reference evidence="2" key="2">
    <citation type="submission" date="2025-09" db="UniProtKB">
        <authorList>
            <consortium name="Ensembl"/>
        </authorList>
    </citation>
    <scope>IDENTIFICATION</scope>
</reference>
<evidence type="ECO:0000313" key="2">
    <source>
        <dbReference type="Ensembl" id="ENSNBRP00000000898.1"/>
    </source>
</evidence>
<sequence length="256" mass="28348">VFVCLISDKSSGCSHAPFKGGWKIGRHADENPVTTKSSKPSLKRIMSLSTFHLMQTLKNSPQAEEAISHLLEGIANGKKLRKDHALVVRPRYVEVKELSTGRQLTKTYLQDIAYCAADTNRPNVFLYICKHRGQQLQCRVFWCSRAERARDMTACLGLSFQRAMSDWQQTGVATMPSGEVKGKLAEDSSNSQVKAKSSTLPAGLGKGENSALPHKILKCYIWSEENRFKYVGVGGEEEIEGFRGYGAARSEVLGFS</sequence>
<dbReference type="AlphaFoldDB" id="A0A3Q4G4D7"/>
<accession>A0A3Q4G4D7</accession>
<name>A0A3Q4G4D7_NEOBR</name>